<feature type="compositionally biased region" description="Polar residues" evidence="1">
    <location>
        <begin position="221"/>
        <end position="231"/>
    </location>
</feature>
<evidence type="ECO:0008006" key="5">
    <source>
        <dbReference type="Google" id="ProtNLM"/>
    </source>
</evidence>
<accession>W4K5E5</accession>
<feature type="region of interest" description="Disordered" evidence="1">
    <location>
        <begin position="217"/>
        <end position="249"/>
    </location>
</feature>
<sequence length="287" mass="29226">MAPTFVYIVIVAIAASAAAVNAESHTIRFDNQCGRGTPQLIFGGHVVSNGSDWTSSGPASSGIAYLQTGECLFNGEHCALLEMTLGNPTCPGCGSSTDISLIPPHALNVPVSFRQVYFNGCDGQGAACNSANCNTAFFVSDDNQVQVACQEDNVDLLITFCGNGATSSATSEPANAPTPSSFPTSSPASPHESPEPTSSSIVHTSIVESSSTAAVSLVTTGPSNGPSTVPSPTALSETSGTSSSTVSPKTCSVFHTSIAESSSTAAHSRRSKARVAHVQMNAARVHA</sequence>
<proteinExistence type="predicted"/>
<feature type="compositionally biased region" description="Low complexity" evidence="1">
    <location>
        <begin position="233"/>
        <end position="249"/>
    </location>
</feature>
<protein>
    <recommendedName>
        <fullName evidence="5">Glycopeptide</fullName>
    </recommendedName>
</protein>
<dbReference type="KEGG" id="hir:HETIRDRAFT_181235"/>
<feature type="compositionally biased region" description="Low complexity" evidence="1">
    <location>
        <begin position="177"/>
        <end position="200"/>
    </location>
</feature>
<gene>
    <name evidence="3" type="ORF">HETIRDRAFT_181235</name>
</gene>
<dbReference type="GeneID" id="20668596"/>
<dbReference type="eggNOG" id="ENOG502SNDR">
    <property type="taxonomic scope" value="Eukaryota"/>
</dbReference>
<dbReference type="RefSeq" id="XP_009547655.1">
    <property type="nucleotide sequence ID" value="XM_009549360.1"/>
</dbReference>
<feature type="region of interest" description="Disordered" evidence="1">
    <location>
        <begin position="168"/>
        <end position="205"/>
    </location>
</feature>
<dbReference type="EMBL" id="KI925459">
    <property type="protein sequence ID" value="ETW80969.1"/>
    <property type="molecule type" value="Genomic_DNA"/>
</dbReference>
<dbReference type="InParanoid" id="W4K5E5"/>
<evidence type="ECO:0000256" key="1">
    <source>
        <dbReference type="SAM" id="MobiDB-lite"/>
    </source>
</evidence>
<feature type="chain" id="PRO_5004845220" description="Glycopeptide" evidence="2">
    <location>
        <begin position="23"/>
        <end position="287"/>
    </location>
</feature>
<keyword evidence="2" id="KW-0732">Signal</keyword>
<dbReference type="HOGENOM" id="CLU_086111_0_0_1"/>
<dbReference type="Proteomes" id="UP000030671">
    <property type="component" value="Unassembled WGS sequence"/>
</dbReference>
<dbReference type="OrthoDB" id="3342934at2759"/>
<reference evidence="3 4" key="1">
    <citation type="journal article" date="2012" name="New Phytol.">
        <title>Insight into trade-off between wood decay and parasitism from the genome of a fungal forest pathogen.</title>
        <authorList>
            <person name="Olson A."/>
            <person name="Aerts A."/>
            <person name="Asiegbu F."/>
            <person name="Belbahri L."/>
            <person name="Bouzid O."/>
            <person name="Broberg A."/>
            <person name="Canback B."/>
            <person name="Coutinho P.M."/>
            <person name="Cullen D."/>
            <person name="Dalman K."/>
            <person name="Deflorio G."/>
            <person name="van Diepen L.T."/>
            <person name="Dunand C."/>
            <person name="Duplessis S."/>
            <person name="Durling M."/>
            <person name="Gonthier P."/>
            <person name="Grimwood J."/>
            <person name="Fossdal C.G."/>
            <person name="Hansson D."/>
            <person name="Henrissat B."/>
            <person name="Hietala A."/>
            <person name="Himmelstrand K."/>
            <person name="Hoffmeister D."/>
            <person name="Hogberg N."/>
            <person name="James T.Y."/>
            <person name="Karlsson M."/>
            <person name="Kohler A."/>
            <person name="Kues U."/>
            <person name="Lee Y.H."/>
            <person name="Lin Y.C."/>
            <person name="Lind M."/>
            <person name="Lindquist E."/>
            <person name="Lombard V."/>
            <person name="Lucas S."/>
            <person name="Lunden K."/>
            <person name="Morin E."/>
            <person name="Murat C."/>
            <person name="Park J."/>
            <person name="Raffaello T."/>
            <person name="Rouze P."/>
            <person name="Salamov A."/>
            <person name="Schmutz J."/>
            <person name="Solheim H."/>
            <person name="Stahlberg J."/>
            <person name="Velez H."/>
            <person name="de Vries R.P."/>
            <person name="Wiebenga A."/>
            <person name="Woodward S."/>
            <person name="Yakovlev I."/>
            <person name="Garbelotto M."/>
            <person name="Martin F."/>
            <person name="Grigoriev I.V."/>
            <person name="Stenlid J."/>
        </authorList>
    </citation>
    <scope>NUCLEOTIDE SEQUENCE [LARGE SCALE GENOMIC DNA]</scope>
    <source>
        <strain evidence="3 4">TC 32-1</strain>
    </source>
</reference>
<feature type="signal peptide" evidence="2">
    <location>
        <begin position="1"/>
        <end position="22"/>
    </location>
</feature>
<evidence type="ECO:0000256" key="2">
    <source>
        <dbReference type="SAM" id="SignalP"/>
    </source>
</evidence>
<evidence type="ECO:0000313" key="3">
    <source>
        <dbReference type="EMBL" id="ETW80969.1"/>
    </source>
</evidence>
<organism evidence="3 4">
    <name type="scientific">Heterobasidion irregulare (strain TC 32-1)</name>
    <dbReference type="NCBI Taxonomy" id="747525"/>
    <lineage>
        <taxon>Eukaryota</taxon>
        <taxon>Fungi</taxon>
        <taxon>Dikarya</taxon>
        <taxon>Basidiomycota</taxon>
        <taxon>Agaricomycotina</taxon>
        <taxon>Agaricomycetes</taxon>
        <taxon>Russulales</taxon>
        <taxon>Bondarzewiaceae</taxon>
        <taxon>Heterobasidion</taxon>
        <taxon>Heterobasidion annosum species complex</taxon>
    </lineage>
</organism>
<name>W4K5E5_HETIT</name>
<dbReference type="AlphaFoldDB" id="W4K5E5"/>
<keyword evidence="4" id="KW-1185">Reference proteome</keyword>
<evidence type="ECO:0000313" key="4">
    <source>
        <dbReference type="Proteomes" id="UP000030671"/>
    </source>
</evidence>